<name>A0A839JX79_9FIRM</name>
<keyword evidence="4" id="KW-1185">Reference proteome</keyword>
<sequence length="255" mass="29756">MESALIAALLVMALMVTFTFIILRMISINAGNKIRDNVVSQVQSYDNLIDMKASELQELQKQIVLEKEKLSGTKEMPTQVQPTFVGTTTPSLADYRHYDFANDYAKLKEKLSYQYKNVVKEIYQTNNIEEDKDYIETLNSLIDKLSFENVYKISSLDSEEQLEIIKEIVNEKEMLVLEKFLDNKQFDCISLYQWLYMQRKLHDVQICVKVTDKEKKTQGYGEIISVEYDHTLCEGFQVFVGNKMYDYGVCKYELI</sequence>
<keyword evidence="2" id="KW-1133">Transmembrane helix</keyword>
<keyword evidence="2" id="KW-0472">Membrane</keyword>
<dbReference type="EMBL" id="JACEGA010000001">
    <property type="protein sequence ID" value="MBB2182285.1"/>
    <property type="molecule type" value="Genomic_DNA"/>
</dbReference>
<feature type="transmembrane region" description="Helical" evidence="2">
    <location>
        <begin position="6"/>
        <end position="26"/>
    </location>
</feature>
<gene>
    <name evidence="3" type="ORF">H0486_05280</name>
</gene>
<feature type="coiled-coil region" evidence="1">
    <location>
        <begin position="42"/>
        <end position="76"/>
    </location>
</feature>
<reference evidence="3 4" key="1">
    <citation type="submission" date="2020-07" db="EMBL/GenBank/DDBJ databases">
        <title>Characterization and genome sequencing of isolate MD1, a novel member within the family Lachnospiraceae.</title>
        <authorList>
            <person name="Rettenmaier R."/>
            <person name="Di Bello L."/>
            <person name="Zinser C."/>
            <person name="Scheitz K."/>
            <person name="Liebl W."/>
            <person name="Zverlov V."/>
        </authorList>
    </citation>
    <scope>NUCLEOTIDE SEQUENCE [LARGE SCALE GENOMIC DNA]</scope>
    <source>
        <strain evidence="3 4">MD1</strain>
    </source>
</reference>
<organism evidence="3 4">
    <name type="scientific">Variimorphobacter saccharofermentans</name>
    <dbReference type="NCBI Taxonomy" id="2755051"/>
    <lineage>
        <taxon>Bacteria</taxon>
        <taxon>Bacillati</taxon>
        <taxon>Bacillota</taxon>
        <taxon>Clostridia</taxon>
        <taxon>Lachnospirales</taxon>
        <taxon>Lachnospiraceae</taxon>
        <taxon>Variimorphobacter</taxon>
    </lineage>
</organism>
<evidence type="ECO:0000256" key="2">
    <source>
        <dbReference type="SAM" id="Phobius"/>
    </source>
</evidence>
<dbReference type="RefSeq" id="WP_228352011.1">
    <property type="nucleotide sequence ID" value="NZ_JACEGA010000001.1"/>
</dbReference>
<comment type="caution">
    <text evidence="3">The sequence shown here is derived from an EMBL/GenBank/DDBJ whole genome shotgun (WGS) entry which is preliminary data.</text>
</comment>
<dbReference type="AlphaFoldDB" id="A0A839JX79"/>
<evidence type="ECO:0000313" key="4">
    <source>
        <dbReference type="Proteomes" id="UP000574276"/>
    </source>
</evidence>
<keyword evidence="2" id="KW-0812">Transmembrane</keyword>
<keyword evidence="1" id="KW-0175">Coiled coil</keyword>
<evidence type="ECO:0000313" key="3">
    <source>
        <dbReference type="EMBL" id="MBB2182285.1"/>
    </source>
</evidence>
<proteinExistence type="predicted"/>
<evidence type="ECO:0000256" key="1">
    <source>
        <dbReference type="SAM" id="Coils"/>
    </source>
</evidence>
<accession>A0A839JX79</accession>
<dbReference type="Proteomes" id="UP000574276">
    <property type="component" value="Unassembled WGS sequence"/>
</dbReference>
<protein>
    <submittedName>
        <fullName evidence="3">Uncharacterized protein</fullName>
    </submittedName>
</protein>